<sequence length="152" mass="17953">MLLPLRPLMGMVVATKKMWQWHGLEHKLVSLYYEDKNRTKENILSAPSVDPKCGTRIEVLKFILLMFLLVIYIVSFFTNTTLLPIILILLIIYICIYRNTEISDYNHPIFLKMSMWIQRHITTKEPEDWQIEQALELAQKLDAELIELGYII</sequence>
<keyword evidence="1" id="KW-1133">Transmembrane helix</keyword>
<evidence type="ECO:0000256" key="1">
    <source>
        <dbReference type="SAM" id="Phobius"/>
    </source>
</evidence>
<evidence type="ECO:0008006" key="4">
    <source>
        <dbReference type="Google" id="ProtNLM"/>
    </source>
</evidence>
<evidence type="ECO:0000313" key="3">
    <source>
        <dbReference type="Proteomes" id="UP000178509"/>
    </source>
</evidence>
<dbReference type="Pfam" id="PF07136">
    <property type="entry name" value="DUF1385"/>
    <property type="match status" value="1"/>
</dbReference>
<dbReference type="Proteomes" id="UP000178509">
    <property type="component" value="Unassembled WGS sequence"/>
</dbReference>
<proteinExistence type="predicted"/>
<dbReference type="EMBL" id="MHOJ01000014">
    <property type="protein sequence ID" value="OGZ62637.1"/>
    <property type="molecule type" value="Genomic_DNA"/>
</dbReference>
<feature type="transmembrane region" description="Helical" evidence="1">
    <location>
        <begin position="59"/>
        <end position="77"/>
    </location>
</feature>
<protein>
    <recommendedName>
        <fullName evidence="4">DUF1385 domain-containing protein</fullName>
    </recommendedName>
</protein>
<name>A0A1G2HJG8_9BACT</name>
<comment type="caution">
    <text evidence="2">The sequence shown here is derived from an EMBL/GenBank/DDBJ whole genome shotgun (WGS) entry which is preliminary data.</text>
</comment>
<organism evidence="2 3">
    <name type="scientific">Candidatus Spechtbacteria bacterium RIFCSPLOWO2_02_FULL_38_8</name>
    <dbReference type="NCBI Taxonomy" id="1802164"/>
    <lineage>
        <taxon>Bacteria</taxon>
        <taxon>Candidatus Spechtiibacteriota</taxon>
    </lineage>
</organism>
<gene>
    <name evidence="2" type="ORF">A3H51_00720</name>
</gene>
<evidence type="ECO:0000313" key="2">
    <source>
        <dbReference type="EMBL" id="OGZ62637.1"/>
    </source>
</evidence>
<keyword evidence="1" id="KW-0472">Membrane</keyword>
<dbReference type="InterPro" id="IPR010787">
    <property type="entry name" value="DUF1385"/>
</dbReference>
<reference evidence="2 3" key="1">
    <citation type="journal article" date="2016" name="Nat. Commun.">
        <title>Thousands of microbial genomes shed light on interconnected biogeochemical processes in an aquifer system.</title>
        <authorList>
            <person name="Anantharaman K."/>
            <person name="Brown C.T."/>
            <person name="Hug L.A."/>
            <person name="Sharon I."/>
            <person name="Castelle C.J."/>
            <person name="Probst A.J."/>
            <person name="Thomas B.C."/>
            <person name="Singh A."/>
            <person name="Wilkins M.J."/>
            <person name="Karaoz U."/>
            <person name="Brodie E.L."/>
            <person name="Williams K.H."/>
            <person name="Hubbard S.S."/>
            <person name="Banfield J.F."/>
        </authorList>
    </citation>
    <scope>NUCLEOTIDE SEQUENCE [LARGE SCALE GENOMIC DNA]</scope>
</reference>
<keyword evidence="1" id="KW-0812">Transmembrane</keyword>
<accession>A0A1G2HJG8</accession>
<dbReference type="AlphaFoldDB" id="A0A1G2HJG8"/>